<feature type="zinc finger region" description="dksA C4-type" evidence="4">
    <location>
        <begin position="97"/>
        <end position="121"/>
    </location>
</feature>
<evidence type="ECO:0000256" key="1">
    <source>
        <dbReference type="ARBA" id="ARBA00022723"/>
    </source>
</evidence>
<comment type="caution">
    <text evidence="6">The sequence shown here is derived from an EMBL/GenBank/DDBJ whole genome shotgun (WGS) entry which is preliminary data.</text>
</comment>
<dbReference type="Pfam" id="PF01258">
    <property type="entry name" value="zf-dskA_traR"/>
    <property type="match status" value="1"/>
</dbReference>
<dbReference type="PANTHER" id="PTHR33823">
    <property type="entry name" value="RNA POLYMERASE-BINDING TRANSCRIPTION FACTOR DKSA-RELATED"/>
    <property type="match status" value="1"/>
</dbReference>
<protein>
    <recommendedName>
        <fullName evidence="5">Zinc finger DksA/TraR C4-type domain-containing protein</fullName>
    </recommendedName>
</protein>
<dbReference type="SUPFAM" id="SSF57716">
    <property type="entry name" value="Glucocorticoid receptor-like (DNA-binding domain)"/>
    <property type="match status" value="1"/>
</dbReference>
<keyword evidence="2" id="KW-0863">Zinc-finger</keyword>
<evidence type="ECO:0000256" key="3">
    <source>
        <dbReference type="ARBA" id="ARBA00022833"/>
    </source>
</evidence>
<name>A0A2M7BCQ9_9BACT</name>
<keyword evidence="3" id="KW-0862">Zinc</keyword>
<dbReference type="InterPro" id="IPR020458">
    <property type="entry name" value="Znf_DskA_TraR_CS"/>
</dbReference>
<dbReference type="PROSITE" id="PS51128">
    <property type="entry name" value="ZF_DKSA_2"/>
    <property type="match status" value="1"/>
</dbReference>
<evidence type="ECO:0000256" key="2">
    <source>
        <dbReference type="ARBA" id="ARBA00022771"/>
    </source>
</evidence>
<organism evidence="6 7">
    <name type="scientific">Candidatus Shapirobacteria bacterium CG03_land_8_20_14_0_80_39_12</name>
    <dbReference type="NCBI Taxonomy" id="1974879"/>
    <lineage>
        <taxon>Bacteria</taxon>
        <taxon>Candidatus Shapironibacteriota</taxon>
    </lineage>
</organism>
<evidence type="ECO:0000313" key="7">
    <source>
        <dbReference type="Proteomes" id="UP000229631"/>
    </source>
</evidence>
<evidence type="ECO:0000256" key="4">
    <source>
        <dbReference type="PROSITE-ProRule" id="PRU00510"/>
    </source>
</evidence>
<sequence>MDKKRKNKVLFPASLLEPIKNFLRIEESKLSKRKKELDEQDPFKDTKRILDNASSDADASEQFGHATVEGLKREIDRKLIQIRKALSRIKIGNYGVCEKCGKMIDTDRLMIFPETTVCVECMKKKEKK</sequence>
<dbReference type="GO" id="GO:0008270">
    <property type="term" value="F:zinc ion binding"/>
    <property type="evidence" value="ECO:0007669"/>
    <property type="project" value="UniProtKB-KW"/>
</dbReference>
<accession>A0A2M7BCQ9</accession>
<gene>
    <name evidence="6" type="ORF">COS54_02195</name>
</gene>
<feature type="domain" description="Zinc finger DksA/TraR C4-type" evidence="5">
    <location>
        <begin position="92"/>
        <end position="127"/>
    </location>
</feature>
<evidence type="ECO:0000313" key="6">
    <source>
        <dbReference type="EMBL" id="PIV00891.1"/>
    </source>
</evidence>
<dbReference type="EMBL" id="PEVC01000039">
    <property type="protein sequence ID" value="PIV00891.1"/>
    <property type="molecule type" value="Genomic_DNA"/>
</dbReference>
<evidence type="ECO:0000259" key="5">
    <source>
        <dbReference type="Pfam" id="PF01258"/>
    </source>
</evidence>
<dbReference type="Proteomes" id="UP000229631">
    <property type="component" value="Unassembled WGS sequence"/>
</dbReference>
<keyword evidence="1" id="KW-0479">Metal-binding</keyword>
<dbReference type="InterPro" id="IPR000962">
    <property type="entry name" value="Znf_DskA_TraR"/>
</dbReference>
<dbReference type="AlphaFoldDB" id="A0A2M7BCQ9"/>
<proteinExistence type="predicted"/>
<dbReference type="Gene3D" id="1.20.120.910">
    <property type="entry name" value="DksA, coiled-coil domain"/>
    <property type="match status" value="1"/>
</dbReference>
<dbReference type="PROSITE" id="PS01102">
    <property type="entry name" value="ZF_DKSA_1"/>
    <property type="match status" value="1"/>
</dbReference>
<dbReference type="PANTHER" id="PTHR33823:SF4">
    <property type="entry name" value="GENERAL STRESS PROTEIN 16O"/>
    <property type="match status" value="1"/>
</dbReference>
<reference evidence="7" key="1">
    <citation type="submission" date="2017-09" db="EMBL/GenBank/DDBJ databases">
        <title>Depth-based differentiation of microbial function through sediment-hosted aquifers and enrichment of novel symbionts in the deep terrestrial subsurface.</title>
        <authorList>
            <person name="Probst A.J."/>
            <person name="Ladd B."/>
            <person name="Jarett J.K."/>
            <person name="Geller-Mcgrath D.E."/>
            <person name="Sieber C.M.K."/>
            <person name="Emerson J.B."/>
            <person name="Anantharaman K."/>
            <person name="Thomas B.C."/>
            <person name="Malmstrom R."/>
            <person name="Stieglmeier M."/>
            <person name="Klingl A."/>
            <person name="Woyke T."/>
            <person name="Ryan C.M."/>
            <person name="Banfield J.F."/>
        </authorList>
    </citation>
    <scope>NUCLEOTIDE SEQUENCE [LARGE SCALE GENOMIC DNA]</scope>
</reference>